<accession>A0A1V4QFI4</accession>
<keyword evidence="3" id="KW-0808">Transferase</keyword>
<dbReference type="EC" id="2.7.1.24" evidence="3 4"/>
<dbReference type="GO" id="GO:0005737">
    <property type="term" value="C:cytoplasm"/>
    <property type="evidence" value="ECO:0007669"/>
    <property type="project" value="UniProtKB-SubCell"/>
</dbReference>
<dbReference type="GO" id="GO:0005524">
    <property type="term" value="F:ATP binding"/>
    <property type="evidence" value="ECO:0007669"/>
    <property type="project" value="UniProtKB-UniRule"/>
</dbReference>
<dbReference type="Pfam" id="PF01121">
    <property type="entry name" value="CoaE"/>
    <property type="match status" value="1"/>
</dbReference>
<dbReference type="CDD" id="cd02022">
    <property type="entry name" value="DPCK"/>
    <property type="match status" value="1"/>
</dbReference>
<keyword evidence="3" id="KW-0963">Cytoplasm</keyword>
<proteinExistence type="inferred from homology"/>
<comment type="subcellular location">
    <subcellularLocation>
        <location evidence="3">Cytoplasm</location>
    </subcellularLocation>
</comment>
<evidence type="ECO:0000256" key="3">
    <source>
        <dbReference type="HAMAP-Rule" id="MF_00376"/>
    </source>
</evidence>
<name>A0A1V4QFI4_UNCW3</name>
<dbReference type="NCBIfam" id="TIGR00152">
    <property type="entry name" value="dephospho-CoA kinase"/>
    <property type="match status" value="1"/>
</dbReference>
<organism evidence="5 6">
    <name type="scientific">candidate division WOR-3 bacterium 4484_100</name>
    <dbReference type="NCBI Taxonomy" id="1936077"/>
    <lineage>
        <taxon>Bacteria</taxon>
        <taxon>Bacteria division WOR-3</taxon>
    </lineage>
</organism>
<comment type="similarity">
    <text evidence="3">Belongs to the CoaE family.</text>
</comment>
<dbReference type="SUPFAM" id="SSF52540">
    <property type="entry name" value="P-loop containing nucleoside triphosphate hydrolases"/>
    <property type="match status" value="1"/>
</dbReference>
<feature type="binding site" evidence="3">
    <location>
        <begin position="27"/>
        <end position="32"/>
    </location>
    <ligand>
        <name>ATP</name>
        <dbReference type="ChEBI" id="CHEBI:30616"/>
    </ligand>
</feature>
<dbReference type="InterPro" id="IPR001977">
    <property type="entry name" value="Depp_CoAkinase"/>
</dbReference>
<comment type="function">
    <text evidence="3">Catalyzes the phosphorylation of the 3'-hydroxyl group of dephosphocoenzyme A to form coenzyme A.</text>
</comment>
<evidence type="ECO:0000256" key="1">
    <source>
        <dbReference type="ARBA" id="ARBA00022741"/>
    </source>
</evidence>
<keyword evidence="3 5" id="KW-0418">Kinase</keyword>
<dbReference type="InterPro" id="IPR027417">
    <property type="entry name" value="P-loop_NTPase"/>
</dbReference>
<dbReference type="AlphaFoldDB" id="A0A1V4QFI4"/>
<evidence type="ECO:0000256" key="2">
    <source>
        <dbReference type="ARBA" id="ARBA00022840"/>
    </source>
</evidence>
<gene>
    <name evidence="3" type="primary">coaE</name>
    <name evidence="5" type="ORF">BXT86_04820</name>
</gene>
<dbReference type="GO" id="GO:0015937">
    <property type="term" value="P:coenzyme A biosynthetic process"/>
    <property type="evidence" value="ECO:0007669"/>
    <property type="project" value="UniProtKB-UniRule"/>
</dbReference>
<evidence type="ECO:0000313" key="6">
    <source>
        <dbReference type="Proteomes" id="UP000191663"/>
    </source>
</evidence>
<dbReference type="GO" id="GO:0004140">
    <property type="term" value="F:dephospho-CoA kinase activity"/>
    <property type="evidence" value="ECO:0007669"/>
    <property type="project" value="UniProtKB-UniRule"/>
</dbReference>
<comment type="pathway">
    <text evidence="3">Cofactor biosynthesis; coenzyme A biosynthesis; CoA from (R)-pantothenate: step 5/5.</text>
</comment>
<keyword evidence="1 3" id="KW-0547">Nucleotide-binding</keyword>
<comment type="catalytic activity">
    <reaction evidence="3">
        <text>3'-dephospho-CoA + ATP = ADP + CoA + H(+)</text>
        <dbReference type="Rhea" id="RHEA:18245"/>
        <dbReference type="ChEBI" id="CHEBI:15378"/>
        <dbReference type="ChEBI" id="CHEBI:30616"/>
        <dbReference type="ChEBI" id="CHEBI:57287"/>
        <dbReference type="ChEBI" id="CHEBI:57328"/>
        <dbReference type="ChEBI" id="CHEBI:456216"/>
        <dbReference type="EC" id="2.7.1.24"/>
    </reaction>
</comment>
<keyword evidence="3" id="KW-0173">Coenzyme A biosynthesis</keyword>
<evidence type="ECO:0000313" key="5">
    <source>
        <dbReference type="EMBL" id="OPX17751.1"/>
    </source>
</evidence>
<keyword evidence="2 3" id="KW-0067">ATP-binding</keyword>
<dbReference type="EMBL" id="MUKB01000082">
    <property type="protein sequence ID" value="OPX17751.1"/>
    <property type="molecule type" value="Genomic_DNA"/>
</dbReference>
<dbReference type="PROSITE" id="PS51219">
    <property type="entry name" value="DPCK"/>
    <property type="match status" value="1"/>
</dbReference>
<sequence length="208" mass="23547">MFRSVFEGLNKMAHNGRVVIGLGGNIGAGKTTAAKIFEELGAHYISADEIGWQVLAEIKESLCKKFGEQIVKGKEIDKERLRDIVFRNPENLDYLNRLSHPLLISKIKKKLNSIKEGVVVLDAALLFDWPEVLKEIDYPILITANKGIKEERAGRKGISKDVFNRILSLQNDERAMSSQAKFIIENNGTLTELKKECQEIYEEIRDDC</sequence>
<reference evidence="6" key="1">
    <citation type="submission" date="2017-01" db="EMBL/GenBank/DDBJ databases">
        <title>Novel pathways for hydrocarbon cycling and metabolic interdependencies in hydrothermal sediment communities.</title>
        <authorList>
            <person name="Dombrowski N."/>
            <person name="Seitz K."/>
            <person name="Teske A."/>
            <person name="Baker B."/>
        </authorList>
    </citation>
    <scope>NUCLEOTIDE SEQUENCE [LARGE SCALE GENOMIC DNA]</scope>
</reference>
<dbReference type="HAMAP" id="MF_00376">
    <property type="entry name" value="Dephospho_CoA_kinase"/>
    <property type="match status" value="1"/>
</dbReference>
<protein>
    <recommendedName>
        <fullName evidence="3 4">Dephospho-CoA kinase</fullName>
        <ecNumber evidence="3 4">2.7.1.24</ecNumber>
    </recommendedName>
    <alternativeName>
        <fullName evidence="3">Dephosphocoenzyme A kinase</fullName>
    </alternativeName>
</protein>
<dbReference type="Gene3D" id="3.40.50.300">
    <property type="entry name" value="P-loop containing nucleotide triphosphate hydrolases"/>
    <property type="match status" value="1"/>
</dbReference>
<comment type="caution">
    <text evidence="5">The sequence shown here is derived from an EMBL/GenBank/DDBJ whole genome shotgun (WGS) entry which is preliminary data.</text>
</comment>
<dbReference type="PANTHER" id="PTHR10695:SF46">
    <property type="entry name" value="BIFUNCTIONAL COENZYME A SYNTHASE-RELATED"/>
    <property type="match status" value="1"/>
</dbReference>
<dbReference type="Proteomes" id="UP000191663">
    <property type="component" value="Unassembled WGS sequence"/>
</dbReference>
<dbReference type="PANTHER" id="PTHR10695">
    <property type="entry name" value="DEPHOSPHO-COA KINASE-RELATED"/>
    <property type="match status" value="1"/>
</dbReference>
<evidence type="ECO:0000256" key="4">
    <source>
        <dbReference type="NCBIfam" id="TIGR00152"/>
    </source>
</evidence>
<dbReference type="UniPathway" id="UPA00241">
    <property type="reaction ID" value="UER00356"/>
</dbReference>